<keyword evidence="2" id="KW-1185">Reference proteome</keyword>
<gene>
    <name evidence="1" type="ORF">VNE69_03161</name>
</gene>
<sequence>MDSKKRYNEKNITKNFLTSKDGISFLSEHIKDSNKGEIDTWDNLEKEIDNIIDYFSAWSIKFPLKRVDKCSKYEFIKFIEEWCDKNDMLEVFSYLYK</sequence>
<proteinExistence type="predicted"/>
<name>A0AAX4JAF6_9MICR</name>
<organism evidence="1 2">
    <name type="scientific">Vairimorpha necatrix</name>
    <dbReference type="NCBI Taxonomy" id="6039"/>
    <lineage>
        <taxon>Eukaryota</taxon>
        <taxon>Fungi</taxon>
        <taxon>Fungi incertae sedis</taxon>
        <taxon>Microsporidia</taxon>
        <taxon>Nosematidae</taxon>
        <taxon>Vairimorpha</taxon>
    </lineage>
</organism>
<dbReference type="GeneID" id="90540757"/>
<dbReference type="KEGG" id="vnx:VNE69_03161"/>
<evidence type="ECO:0000313" key="2">
    <source>
        <dbReference type="Proteomes" id="UP001334084"/>
    </source>
</evidence>
<evidence type="ECO:0000313" key="1">
    <source>
        <dbReference type="EMBL" id="WUR02946.1"/>
    </source>
</evidence>
<accession>A0AAX4JAF6</accession>
<protein>
    <submittedName>
        <fullName evidence="1">Uncharacterized protein</fullName>
    </submittedName>
</protein>
<dbReference type="EMBL" id="CP142728">
    <property type="protein sequence ID" value="WUR02946.1"/>
    <property type="molecule type" value="Genomic_DNA"/>
</dbReference>
<dbReference type="RefSeq" id="XP_065329091.1">
    <property type="nucleotide sequence ID" value="XM_065473019.1"/>
</dbReference>
<dbReference type="AlphaFoldDB" id="A0AAX4JAF6"/>
<dbReference type="Proteomes" id="UP001334084">
    <property type="component" value="Chromosome 3"/>
</dbReference>
<reference evidence="1" key="1">
    <citation type="journal article" date="2024" name="BMC Genomics">
        <title>Functional annotation of a divergent genome using sequence and structure-based similarity.</title>
        <authorList>
            <person name="Svedberg D."/>
            <person name="Winiger R.R."/>
            <person name="Berg A."/>
            <person name="Sharma H."/>
            <person name="Tellgren-Roth C."/>
            <person name="Debrunner-Vossbrinck B.A."/>
            <person name="Vossbrinck C.R."/>
            <person name="Barandun J."/>
        </authorList>
    </citation>
    <scope>NUCLEOTIDE SEQUENCE</scope>
    <source>
        <strain evidence="1">Illinois isolate</strain>
    </source>
</reference>